<dbReference type="SUPFAM" id="SSF53474">
    <property type="entry name" value="alpha/beta-Hydrolases"/>
    <property type="match status" value="1"/>
</dbReference>
<dbReference type="STRING" id="981085.W9RG52"/>
<proteinExistence type="predicted"/>
<dbReference type="Proteomes" id="UP000030645">
    <property type="component" value="Unassembled WGS sequence"/>
</dbReference>
<dbReference type="Gene3D" id="3.40.50.1820">
    <property type="entry name" value="alpha/beta hydrolase"/>
    <property type="match status" value="2"/>
</dbReference>
<dbReference type="AlphaFoldDB" id="W9RG52"/>
<feature type="compositionally biased region" description="Basic and acidic residues" evidence="1">
    <location>
        <begin position="651"/>
        <end position="663"/>
    </location>
</feature>
<dbReference type="FunFam" id="3.40.50.1820:FF:000119">
    <property type="entry name" value="Alpha/beta hydrolase family protein"/>
    <property type="match status" value="1"/>
</dbReference>
<evidence type="ECO:0000256" key="1">
    <source>
        <dbReference type="SAM" id="MobiDB-lite"/>
    </source>
</evidence>
<feature type="region of interest" description="Disordered" evidence="1">
    <location>
        <begin position="610"/>
        <end position="717"/>
    </location>
</feature>
<evidence type="ECO:0008006" key="4">
    <source>
        <dbReference type="Google" id="ProtNLM"/>
    </source>
</evidence>
<feature type="region of interest" description="Disordered" evidence="1">
    <location>
        <begin position="549"/>
        <end position="580"/>
    </location>
</feature>
<feature type="compositionally biased region" description="Gly residues" evidence="1">
    <location>
        <begin position="559"/>
        <end position="568"/>
    </location>
</feature>
<gene>
    <name evidence="2" type="ORF">L484_017326</name>
</gene>
<sequence length="717" mass="79097">MPTIQSDVRCVFLLASSSSAIRSLSTNSMFSRAAAVRRVLSPSFRLRAFSTDAVKIPEKPSVCTADELHYVSVPNSDWKLALWRYHPPPKAPQRNHPLLLLSGVGTNAIGYDLSPECSFARYMSGQGFDTWILEVRGAGLSVHGSNTKEIKQSTHAKSEQMEAVSETATKRAFTKEIKQSAYAKSEQMEAVSETVTKGAFSSKHQSNNVFNGWASENYTVEGEDTDILISEEDIKTLATVWDESKLVNRVTETFMRLSERLSGFLSDGQSKIMSAKFFDQISKLLVDSQLSERFNEVREKILNLLEARQNSGIAGQINELSQRLVNIIEEGQRSVSPPLFDLQERFSSTLEDFQKQLDLIVKYDWDFDNYLEQDVPAVIEYIRAESNPKDGKLLAIGHSMGGILLCALLSRCGFEGRDPRLAAVVTLASSLDYTSSKSMLKLLLPLADPAQALSVPVVPLGAMLAAAYPLSSRPPYVLAWLNHLISAENMMNPELLKKLILFQTSKTLSFGIRAKIFSWVIMAARKTEEKFDAMEKEIQQVRASVEKEIDASANRGGDGDSAGGGEGSRSGAARVWEDEVGLAQGANREITGRTEEDGEIACVRARDANGIRPDFNRDGRNGRPRDGETGDGERSLREGRRGDYRVGGITEDARDWREGRDGEGGGGNRTGNGGPRLRMDGRYEGGRFGNGGRDSRPRWEENEAGDSLDFLGNYGEL</sequence>
<organism evidence="2 3">
    <name type="scientific">Morus notabilis</name>
    <dbReference type="NCBI Taxonomy" id="981085"/>
    <lineage>
        <taxon>Eukaryota</taxon>
        <taxon>Viridiplantae</taxon>
        <taxon>Streptophyta</taxon>
        <taxon>Embryophyta</taxon>
        <taxon>Tracheophyta</taxon>
        <taxon>Spermatophyta</taxon>
        <taxon>Magnoliopsida</taxon>
        <taxon>eudicotyledons</taxon>
        <taxon>Gunneridae</taxon>
        <taxon>Pentapetalae</taxon>
        <taxon>rosids</taxon>
        <taxon>fabids</taxon>
        <taxon>Rosales</taxon>
        <taxon>Moraceae</taxon>
        <taxon>Moreae</taxon>
        <taxon>Morus</taxon>
    </lineage>
</organism>
<dbReference type="EMBL" id="KE345006">
    <property type="protein sequence ID" value="EXB89360.1"/>
    <property type="molecule type" value="Genomic_DNA"/>
</dbReference>
<name>W9RG52_9ROSA</name>
<accession>W9RG52</accession>
<evidence type="ECO:0000313" key="2">
    <source>
        <dbReference type="EMBL" id="EXB89360.1"/>
    </source>
</evidence>
<dbReference type="InterPro" id="IPR029058">
    <property type="entry name" value="AB_hydrolase_fold"/>
</dbReference>
<feature type="compositionally biased region" description="Gly residues" evidence="1">
    <location>
        <begin position="664"/>
        <end position="674"/>
    </location>
</feature>
<reference evidence="3" key="1">
    <citation type="submission" date="2013-01" db="EMBL/GenBank/DDBJ databases">
        <title>Draft Genome Sequence of a Mulberry Tree, Morus notabilis C.K. Schneid.</title>
        <authorList>
            <person name="He N."/>
            <person name="Zhao S."/>
        </authorList>
    </citation>
    <scope>NUCLEOTIDE SEQUENCE</scope>
</reference>
<feature type="compositionally biased region" description="Basic and acidic residues" evidence="1">
    <location>
        <begin position="610"/>
        <end position="644"/>
    </location>
</feature>
<evidence type="ECO:0000313" key="3">
    <source>
        <dbReference type="Proteomes" id="UP000030645"/>
    </source>
</evidence>
<dbReference type="eggNOG" id="ENOG502QTR8">
    <property type="taxonomic scope" value="Eukaryota"/>
</dbReference>
<keyword evidence="3" id="KW-1185">Reference proteome</keyword>
<protein>
    <recommendedName>
        <fullName evidence="4">AB hydrolase-1 domain-containing protein</fullName>
    </recommendedName>
</protein>
<dbReference type="PANTHER" id="PTHR11005">
    <property type="entry name" value="LYSOSOMAL ACID LIPASE-RELATED"/>
    <property type="match status" value="1"/>
</dbReference>